<dbReference type="EMBL" id="QBKR01000021">
    <property type="protein sequence ID" value="PTX55169.1"/>
    <property type="molecule type" value="Genomic_DNA"/>
</dbReference>
<proteinExistence type="predicted"/>
<reference evidence="1 2" key="1">
    <citation type="submission" date="2018-04" db="EMBL/GenBank/DDBJ databases">
        <title>Genomic Encyclopedia of Archaeal and Bacterial Type Strains, Phase II (KMG-II): from individual species to whole genera.</title>
        <authorList>
            <person name="Goeker M."/>
        </authorList>
    </citation>
    <scope>NUCLEOTIDE SEQUENCE [LARGE SCALE GENOMIC DNA]</scope>
    <source>
        <strain evidence="1 2">DSM 45787</strain>
    </source>
</reference>
<protein>
    <recommendedName>
        <fullName evidence="3">DUF309 domain-containing protein</fullName>
    </recommendedName>
</protein>
<name>A0A2T6BGI2_9BACL</name>
<dbReference type="SUPFAM" id="SSF140663">
    <property type="entry name" value="TTHA0068-like"/>
    <property type="match status" value="1"/>
</dbReference>
<dbReference type="Proteomes" id="UP000244240">
    <property type="component" value="Unassembled WGS sequence"/>
</dbReference>
<evidence type="ECO:0000313" key="1">
    <source>
        <dbReference type="EMBL" id="PTX55169.1"/>
    </source>
</evidence>
<evidence type="ECO:0008006" key="3">
    <source>
        <dbReference type="Google" id="ProtNLM"/>
    </source>
</evidence>
<dbReference type="Pfam" id="PF03745">
    <property type="entry name" value="DUF309"/>
    <property type="match status" value="1"/>
</dbReference>
<dbReference type="Gene3D" id="1.10.3450.10">
    <property type="entry name" value="TTHA0068-like"/>
    <property type="match status" value="1"/>
</dbReference>
<accession>A0A2T6BGI2</accession>
<dbReference type="PANTHER" id="PTHR34796:SF1">
    <property type="entry name" value="EXPRESSED PROTEIN"/>
    <property type="match status" value="1"/>
</dbReference>
<dbReference type="InterPro" id="IPR023203">
    <property type="entry name" value="TTHA0068_sf"/>
</dbReference>
<organism evidence="1 2">
    <name type="scientific">Melghirimyces profundicolus</name>
    <dbReference type="NCBI Taxonomy" id="1242148"/>
    <lineage>
        <taxon>Bacteria</taxon>
        <taxon>Bacillati</taxon>
        <taxon>Bacillota</taxon>
        <taxon>Bacilli</taxon>
        <taxon>Bacillales</taxon>
        <taxon>Thermoactinomycetaceae</taxon>
        <taxon>Melghirimyces</taxon>
    </lineage>
</organism>
<comment type="caution">
    <text evidence="1">The sequence shown here is derived from an EMBL/GenBank/DDBJ whole genome shotgun (WGS) entry which is preliminary data.</text>
</comment>
<gene>
    <name evidence="1" type="ORF">C8P63_12149</name>
</gene>
<dbReference type="AlphaFoldDB" id="A0A2T6BGI2"/>
<dbReference type="InterPro" id="IPR005500">
    <property type="entry name" value="DUF309"/>
</dbReference>
<evidence type="ECO:0000313" key="2">
    <source>
        <dbReference type="Proteomes" id="UP000244240"/>
    </source>
</evidence>
<dbReference type="PANTHER" id="PTHR34796">
    <property type="entry name" value="EXPRESSED PROTEIN"/>
    <property type="match status" value="1"/>
</dbReference>
<sequence length="144" mass="16832">MKAGREGECPTVKSYHPLYLRFFKYYHAGRYWEAHEVLEELWQTQRDNDFYHGLIQVAAIMHQLKRGKVRGARKLSASAIRYLTPFSPETEGVDVRRVLRWLNRCLEVLPERPRIMDPREVESLGLGTCELPDMASSINRSPSR</sequence>
<keyword evidence="2" id="KW-1185">Reference proteome</keyword>
<dbReference type="OrthoDB" id="165483at2"/>